<sequence>MATTPTAMPQRLAQDVRYRRTPAQSTAQPPSGHPNFDLPLDSVENERHADHGFADLTRRNRLPTWARDAPSSRHGGGSPLDKFDHNIAQGSGCLSITVILLIIVMAFAFAFVTWQSSETQEKPGTTQLESTNMPSYKDLAAKLATLTDAFNIQTELNEVPVNIDIAAGRLTELHMDYCPVPHHIIPGMFLNRPKGSWSNDISELDAVSCNAVNGLVVDIRKAKHETNDIQAELGAGVVLDVSLIESLRQKFQPSLPLFSSSPDSIDPDTGLLVNVPPSQQQLELITQVSDIVTATFARRRSAWETMRFEARRGEALLTQLSHHAAIAQRQVQTQSKRLDAFCGGSYRRGTGGERIKNGIASITLSLLFSDTKAKLHYCGQTRKHSRAMSFAIGHTVQEIEIQRAVFQMSSDFFWEMETFWQTLKTDAGEVEKRALRERVRGGGGQDASIELASYVEHDLSRAFAQARRTEQIMRQKRDKMEALKAGKTGHVPFAQIDRREL</sequence>
<dbReference type="AlphaFoldDB" id="A0AAI8Z583"/>
<keyword evidence="4" id="KW-1185">Reference proteome</keyword>
<name>A0AAI8Z583_9PEZI</name>
<protein>
    <submittedName>
        <fullName evidence="3">Uncharacterized protein</fullName>
    </submittedName>
</protein>
<keyword evidence="2" id="KW-0812">Transmembrane</keyword>
<keyword evidence="2" id="KW-1133">Transmembrane helix</keyword>
<reference evidence="3" key="1">
    <citation type="submission" date="2023-11" db="EMBL/GenBank/DDBJ databases">
        <authorList>
            <person name="Alioto T."/>
            <person name="Alioto T."/>
            <person name="Gomez Garrido J."/>
        </authorList>
    </citation>
    <scope>NUCLEOTIDE SEQUENCE</scope>
</reference>
<comment type="caution">
    <text evidence="3">The sequence shown here is derived from an EMBL/GenBank/DDBJ whole genome shotgun (WGS) entry which is preliminary data.</text>
</comment>
<evidence type="ECO:0000313" key="4">
    <source>
        <dbReference type="Proteomes" id="UP001296104"/>
    </source>
</evidence>
<dbReference type="EMBL" id="CAVMBE010000068">
    <property type="protein sequence ID" value="CAK4032701.1"/>
    <property type="molecule type" value="Genomic_DNA"/>
</dbReference>
<organism evidence="3 4">
    <name type="scientific">Lecanosticta acicola</name>
    <dbReference type="NCBI Taxonomy" id="111012"/>
    <lineage>
        <taxon>Eukaryota</taxon>
        <taxon>Fungi</taxon>
        <taxon>Dikarya</taxon>
        <taxon>Ascomycota</taxon>
        <taxon>Pezizomycotina</taxon>
        <taxon>Dothideomycetes</taxon>
        <taxon>Dothideomycetidae</taxon>
        <taxon>Mycosphaerellales</taxon>
        <taxon>Mycosphaerellaceae</taxon>
        <taxon>Lecanosticta</taxon>
    </lineage>
</organism>
<feature type="region of interest" description="Disordered" evidence="1">
    <location>
        <begin position="1"/>
        <end position="41"/>
    </location>
</feature>
<evidence type="ECO:0000256" key="2">
    <source>
        <dbReference type="SAM" id="Phobius"/>
    </source>
</evidence>
<proteinExistence type="predicted"/>
<keyword evidence="2" id="KW-0472">Membrane</keyword>
<accession>A0AAI8Z583</accession>
<gene>
    <name evidence="3" type="ORF">LECACI_7A007859</name>
</gene>
<dbReference type="Proteomes" id="UP001296104">
    <property type="component" value="Unassembled WGS sequence"/>
</dbReference>
<evidence type="ECO:0000256" key="1">
    <source>
        <dbReference type="SAM" id="MobiDB-lite"/>
    </source>
</evidence>
<feature type="transmembrane region" description="Helical" evidence="2">
    <location>
        <begin position="92"/>
        <end position="114"/>
    </location>
</feature>
<evidence type="ECO:0000313" key="3">
    <source>
        <dbReference type="EMBL" id="CAK4032701.1"/>
    </source>
</evidence>